<evidence type="ECO:0000313" key="3">
    <source>
        <dbReference type="Proteomes" id="UP000663860"/>
    </source>
</evidence>
<dbReference type="AlphaFoldDB" id="A0A813V4P2"/>
<gene>
    <name evidence="2" type="ORF">IZO911_LOCUS8797</name>
</gene>
<feature type="compositionally biased region" description="Low complexity" evidence="1">
    <location>
        <begin position="49"/>
        <end position="58"/>
    </location>
</feature>
<organism evidence="2 3">
    <name type="scientific">Adineta steineri</name>
    <dbReference type="NCBI Taxonomy" id="433720"/>
    <lineage>
        <taxon>Eukaryota</taxon>
        <taxon>Metazoa</taxon>
        <taxon>Spiralia</taxon>
        <taxon>Gnathifera</taxon>
        <taxon>Rotifera</taxon>
        <taxon>Eurotatoria</taxon>
        <taxon>Bdelloidea</taxon>
        <taxon>Adinetida</taxon>
        <taxon>Adinetidae</taxon>
        <taxon>Adineta</taxon>
    </lineage>
</organism>
<sequence length="240" mass="27536">MTLSTPNNRDHHLENDRIISAIDLKSSNSVLPSHNQQEIDKISLTKQISSTKPSSTSSINDYRQEELSTLSSSSSILRSPSTKIQHPLPTHDENISRNERKTNYQHQPHSIINDNKLTKPISWVDKLEKKFSRKHLNTTSFNDISSKNISHIYIDDKKRIDLDHLNMREAINILEVDLMNEAFHALINKKKDNRQNGLMRILTAPSRCCRTCRTQRRLATAAQRSIDIAIKNIKIPSINN</sequence>
<feature type="region of interest" description="Disordered" evidence="1">
    <location>
        <begin position="45"/>
        <end position="97"/>
    </location>
</feature>
<reference evidence="2" key="1">
    <citation type="submission" date="2021-02" db="EMBL/GenBank/DDBJ databases">
        <authorList>
            <person name="Nowell W R."/>
        </authorList>
    </citation>
    <scope>NUCLEOTIDE SEQUENCE</scope>
</reference>
<evidence type="ECO:0000256" key="1">
    <source>
        <dbReference type="SAM" id="MobiDB-lite"/>
    </source>
</evidence>
<dbReference type="EMBL" id="CAJNOE010000060">
    <property type="protein sequence ID" value="CAF0835977.1"/>
    <property type="molecule type" value="Genomic_DNA"/>
</dbReference>
<dbReference type="Proteomes" id="UP000663860">
    <property type="component" value="Unassembled WGS sequence"/>
</dbReference>
<name>A0A813V4P2_9BILA</name>
<feature type="compositionally biased region" description="Low complexity" evidence="1">
    <location>
        <begin position="67"/>
        <end position="81"/>
    </location>
</feature>
<comment type="caution">
    <text evidence="2">The sequence shown here is derived from an EMBL/GenBank/DDBJ whole genome shotgun (WGS) entry which is preliminary data.</text>
</comment>
<accession>A0A813V4P2</accession>
<protein>
    <submittedName>
        <fullName evidence="2">Uncharacterized protein</fullName>
    </submittedName>
</protein>
<proteinExistence type="predicted"/>
<evidence type="ECO:0000313" key="2">
    <source>
        <dbReference type="EMBL" id="CAF0835977.1"/>
    </source>
</evidence>